<evidence type="ECO:0000313" key="3">
    <source>
        <dbReference type="EMBL" id="SES87605.1"/>
    </source>
</evidence>
<dbReference type="Proteomes" id="UP000243338">
    <property type="component" value="Unassembled WGS sequence"/>
</dbReference>
<dbReference type="InterPro" id="IPR006016">
    <property type="entry name" value="UspA"/>
</dbReference>
<dbReference type="Gene3D" id="3.40.50.620">
    <property type="entry name" value="HUPs"/>
    <property type="match status" value="1"/>
</dbReference>
<dbReference type="PANTHER" id="PTHR46268:SF6">
    <property type="entry name" value="UNIVERSAL STRESS PROTEIN UP12"/>
    <property type="match status" value="1"/>
</dbReference>
<proteinExistence type="inferred from homology"/>
<dbReference type="InterPro" id="IPR006015">
    <property type="entry name" value="Universal_stress_UspA"/>
</dbReference>
<dbReference type="PANTHER" id="PTHR46268">
    <property type="entry name" value="STRESS RESPONSE PROTEIN NHAX"/>
    <property type="match status" value="1"/>
</dbReference>
<dbReference type="RefSeq" id="WP_091689904.1">
    <property type="nucleotide sequence ID" value="NZ_CAAGSJ010000005.1"/>
</dbReference>
<organism evidence="3 4">
    <name type="scientific">Methanococcoides vulcani</name>
    <dbReference type="NCBI Taxonomy" id="1353158"/>
    <lineage>
        <taxon>Archaea</taxon>
        <taxon>Methanobacteriati</taxon>
        <taxon>Methanobacteriota</taxon>
        <taxon>Stenosarchaea group</taxon>
        <taxon>Methanomicrobia</taxon>
        <taxon>Methanosarcinales</taxon>
        <taxon>Methanosarcinaceae</taxon>
        <taxon>Methanococcoides</taxon>
    </lineage>
</organism>
<dbReference type="AlphaFoldDB" id="A0A1I0A0J7"/>
<evidence type="ECO:0000313" key="4">
    <source>
        <dbReference type="Proteomes" id="UP000243338"/>
    </source>
</evidence>
<sequence length="155" mass="16907">MKSKVYRKIMIATDGSKNAKKAVSCGIEIARLSEAKVYAIHVVPKYLSFSMFTGPRPPSWDEVYDILKEEGNDALEYVQKVGGDAGVKVESVLLEGHPDNEIIDFAENNDIDMVVVGTLGLVKATLGDTGIEKFLLGSVAENVIRHSKVQVLAVR</sequence>
<dbReference type="OrthoDB" id="105697at2157"/>
<comment type="similarity">
    <text evidence="1">Belongs to the universal stress protein A family.</text>
</comment>
<name>A0A1I0A0J7_9EURY</name>
<evidence type="ECO:0000256" key="1">
    <source>
        <dbReference type="ARBA" id="ARBA00008791"/>
    </source>
</evidence>
<dbReference type="CDD" id="cd00293">
    <property type="entry name" value="USP-like"/>
    <property type="match status" value="1"/>
</dbReference>
<dbReference type="PRINTS" id="PR01438">
    <property type="entry name" value="UNVRSLSTRESS"/>
</dbReference>
<keyword evidence="4" id="KW-1185">Reference proteome</keyword>
<protein>
    <submittedName>
        <fullName evidence="3">Nucleotide-binding universal stress protein, UspA family</fullName>
    </submittedName>
</protein>
<dbReference type="EMBL" id="FOHQ01000003">
    <property type="protein sequence ID" value="SES87605.1"/>
    <property type="molecule type" value="Genomic_DNA"/>
</dbReference>
<feature type="domain" description="UspA" evidence="2">
    <location>
        <begin position="6"/>
        <end position="155"/>
    </location>
</feature>
<dbReference type="InterPro" id="IPR014729">
    <property type="entry name" value="Rossmann-like_a/b/a_fold"/>
</dbReference>
<gene>
    <name evidence="3" type="ORF">SAMN04488587_1417</name>
</gene>
<dbReference type="STRING" id="1353158.SAMN04488587_1417"/>
<dbReference type="SUPFAM" id="SSF52402">
    <property type="entry name" value="Adenine nucleotide alpha hydrolases-like"/>
    <property type="match status" value="1"/>
</dbReference>
<evidence type="ECO:0000259" key="2">
    <source>
        <dbReference type="Pfam" id="PF00582"/>
    </source>
</evidence>
<dbReference type="Pfam" id="PF00582">
    <property type="entry name" value="Usp"/>
    <property type="match status" value="1"/>
</dbReference>
<accession>A0A1I0A0J7</accession>
<reference evidence="4" key="1">
    <citation type="submission" date="2016-10" db="EMBL/GenBank/DDBJ databases">
        <authorList>
            <person name="Varghese N."/>
            <person name="Submissions S."/>
        </authorList>
    </citation>
    <scope>NUCLEOTIDE SEQUENCE [LARGE SCALE GENOMIC DNA]</scope>
    <source>
        <strain evidence="4">SLH 33</strain>
    </source>
</reference>